<keyword evidence="2" id="KW-0186">Copper</keyword>
<feature type="region of interest" description="Disordered" evidence="3">
    <location>
        <begin position="246"/>
        <end position="272"/>
    </location>
</feature>
<reference evidence="6" key="1">
    <citation type="submission" date="2018-03" db="EMBL/GenBank/DDBJ databases">
        <authorList>
            <person name="Guldener U."/>
        </authorList>
    </citation>
    <scope>NUCLEOTIDE SEQUENCE</scope>
</reference>
<feature type="chain" id="PRO_5042067536" description="Tyrosinase copper-binding domain-containing protein" evidence="4">
    <location>
        <begin position="18"/>
        <end position="320"/>
    </location>
</feature>
<evidence type="ECO:0000256" key="2">
    <source>
        <dbReference type="ARBA" id="ARBA00023008"/>
    </source>
</evidence>
<dbReference type="AlphaFoldDB" id="A0AAE8SPC3"/>
<feature type="compositionally biased region" description="Gly residues" evidence="3">
    <location>
        <begin position="253"/>
        <end position="264"/>
    </location>
</feature>
<dbReference type="GO" id="GO:0046872">
    <property type="term" value="F:metal ion binding"/>
    <property type="evidence" value="ECO:0007669"/>
    <property type="project" value="UniProtKB-KW"/>
</dbReference>
<feature type="signal peptide" evidence="4">
    <location>
        <begin position="1"/>
        <end position="17"/>
    </location>
</feature>
<keyword evidence="4" id="KW-0732">Signal</keyword>
<dbReference type="Pfam" id="PF00264">
    <property type="entry name" value="Tyrosinase"/>
    <property type="match status" value="1"/>
</dbReference>
<dbReference type="InterPro" id="IPR008922">
    <property type="entry name" value="Di-copper_centre_dom_sf"/>
</dbReference>
<evidence type="ECO:0000256" key="1">
    <source>
        <dbReference type="ARBA" id="ARBA00022723"/>
    </source>
</evidence>
<dbReference type="InterPro" id="IPR050316">
    <property type="entry name" value="Tyrosinase/Hemocyanin"/>
</dbReference>
<evidence type="ECO:0000259" key="5">
    <source>
        <dbReference type="PROSITE" id="PS00498"/>
    </source>
</evidence>
<name>A0AAE8SPC3_9HYPO</name>
<accession>A0AAE8SPC3</accession>
<dbReference type="PROSITE" id="PS00498">
    <property type="entry name" value="TYROSINASE_2"/>
    <property type="match status" value="1"/>
</dbReference>
<dbReference type="Proteomes" id="UP001187734">
    <property type="component" value="Unassembled WGS sequence"/>
</dbReference>
<keyword evidence="7" id="KW-1185">Reference proteome</keyword>
<feature type="domain" description="Tyrosinase copper-binding" evidence="5">
    <location>
        <begin position="213"/>
        <end position="224"/>
    </location>
</feature>
<evidence type="ECO:0000313" key="6">
    <source>
        <dbReference type="EMBL" id="SPJ88571.1"/>
    </source>
</evidence>
<organism evidence="6 7">
    <name type="scientific">Fusarium torulosum</name>
    <dbReference type="NCBI Taxonomy" id="33205"/>
    <lineage>
        <taxon>Eukaryota</taxon>
        <taxon>Fungi</taxon>
        <taxon>Dikarya</taxon>
        <taxon>Ascomycota</taxon>
        <taxon>Pezizomycotina</taxon>
        <taxon>Sordariomycetes</taxon>
        <taxon>Hypocreomycetidae</taxon>
        <taxon>Hypocreales</taxon>
        <taxon>Nectriaceae</taxon>
        <taxon>Fusarium</taxon>
    </lineage>
</organism>
<evidence type="ECO:0000256" key="3">
    <source>
        <dbReference type="SAM" id="MobiDB-lite"/>
    </source>
</evidence>
<dbReference type="SUPFAM" id="SSF48056">
    <property type="entry name" value="Di-copper centre-containing domain"/>
    <property type="match status" value="1"/>
</dbReference>
<dbReference type="PANTHER" id="PTHR11474:SF126">
    <property type="entry name" value="TYROSINASE-LIKE PROTEIN TYR-1-RELATED"/>
    <property type="match status" value="1"/>
</dbReference>
<evidence type="ECO:0000313" key="7">
    <source>
        <dbReference type="Proteomes" id="UP001187734"/>
    </source>
</evidence>
<dbReference type="InterPro" id="IPR002227">
    <property type="entry name" value="Tyrosinase_Cu-bd"/>
</dbReference>
<gene>
    <name evidence="6" type="ORF">FTOL_12572</name>
</gene>
<proteinExistence type="predicted"/>
<evidence type="ECO:0000256" key="4">
    <source>
        <dbReference type="SAM" id="SignalP"/>
    </source>
</evidence>
<protein>
    <recommendedName>
        <fullName evidence="5">Tyrosinase copper-binding domain-containing protein</fullName>
    </recommendedName>
</protein>
<comment type="caution">
    <text evidence="6">The sequence shown here is derived from an EMBL/GenBank/DDBJ whole genome shotgun (WGS) entry which is preliminary data.</text>
</comment>
<dbReference type="PANTHER" id="PTHR11474">
    <property type="entry name" value="TYROSINASE FAMILY MEMBER"/>
    <property type="match status" value="1"/>
</dbReference>
<keyword evidence="1" id="KW-0479">Metal-binding</keyword>
<sequence length="320" mass="34595">MRLQALFVGALAASVEAATLHRGKCTIRTARIPWRTLTAAEKSAYLQADLCLLSLPAQAIDSDVVASRWDELQYSHAAQVDYIHEVTECNYTGPTPYWDEPIDAGNLTASIMFDPEAEAFFGGDGTGPDSCVQDGPFANTTLHIQDDLTYTDTCLRRDFDDKQFNGGAQSAVDACMAKQTFIDFWHCIERGPHSAGHGGVGGTMISVAVSPGDPIFWLHHTYLDKVFWDWQSQNLTTRLTEIGGSNLQDLSAGEGGPPGGGEGNFTGQSSDPDPRFVDYFNDGGNVTTLNHTLWSSGIMANATIADVMDATGDYVCAEYS</sequence>
<dbReference type="Gene3D" id="1.10.1280.10">
    <property type="entry name" value="Di-copper center containing domain from catechol oxidase"/>
    <property type="match status" value="1"/>
</dbReference>
<dbReference type="GO" id="GO:0016491">
    <property type="term" value="F:oxidoreductase activity"/>
    <property type="evidence" value="ECO:0007669"/>
    <property type="project" value="InterPro"/>
</dbReference>
<dbReference type="EMBL" id="ONZP01000614">
    <property type="protein sequence ID" value="SPJ88571.1"/>
    <property type="molecule type" value="Genomic_DNA"/>
</dbReference>